<evidence type="ECO:0000313" key="2">
    <source>
        <dbReference type="Proteomes" id="UP001501599"/>
    </source>
</evidence>
<proteinExistence type="predicted"/>
<organism evidence="1 2">
    <name type="scientific">Agrococcus versicolor</name>
    <dbReference type="NCBI Taxonomy" id="501482"/>
    <lineage>
        <taxon>Bacteria</taxon>
        <taxon>Bacillati</taxon>
        <taxon>Actinomycetota</taxon>
        <taxon>Actinomycetes</taxon>
        <taxon>Micrococcales</taxon>
        <taxon>Microbacteriaceae</taxon>
        <taxon>Agrococcus</taxon>
    </lineage>
</organism>
<reference evidence="2" key="1">
    <citation type="journal article" date="2019" name="Int. J. Syst. Evol. Microbiol.">
        <title>The Global Catalogue of Microorganisms (GCM) 10K type strain sequencing project: providing services to taxonomists for standard genome sequencing and annotation.</title>
        <authorList>
            <consortium name="The Broad Institute Genomics Platform"/>
            <consortium name="The Broad Institute Genome Sequencing Center for Infectious Disease"/>
            <person name="Wu L."/>
            <person name="Ma J."/>
        </authorList>
    </citation>
    <scope>NUCLEOTIDE SEQUENCE [LARGE SCALE GENOMIC DNA]</scope>
    <source>
        <strain evidence="2">JCM 16026</strain>
    </source>
</reference>
<name>A0ABP5M9E4_9MICO</name>
<dbReference type="Pfam" id="PF06304">
    <property type="entry name" value="DUF1048"/>
    <property type="match status" value="1"/>
</dbReference>
<dbReference type="SUPFAM" id="SSF158560">
    <property type="entry name" value="BH3980-like"/>
    <property type="match status" value="1"/>
</dbReference>
<comment type="caution">
    <text evidence="1">The sequence shown here is derived from an EMBL/GenBank/DDBJ whole genome shotgun (WGS) entry which is preliminary data.</text>
</comment>
<protein>
    <recommendedName>
        <fullName evidence="3">DUF1048 domain-containing protein</fullName>
    </recommendedName>
</protein>
<dbReference type="InterPro" id="IPR008316">
    <property type="entry name" value="UCP029876"/>
</dbReference>
<evidence type="ECO:0000313" key="1">
    <source>
        <dbReference type="EMBL" id="GAA2170913.1"/>
    </source>
</evidence>
<dbReference type="EMBL" id="BAAAQT010000001">
    <property type="protein sequence ID" value="GAA2170913.1"/>
    <property type="molecule type" value="Genomic_DNA"/>
</dbReference>
<evidence type="ECO:0008006" key="3">
    <source>
        <dbReference type="Google" id="ProtNLM"/>
    </source>
</evidence>
<accession>A0ABP5M9E4</accession>
<gene>
    <name evidence="1" type="ORF">GCM10009846_02930</name>
</gene>
<sequence>MNIIERLVGDLGQKREYHDYKRRAKALPEPYRATCAALERYLMSVGVGDDSAVMLTMLDDLATLLEQGAADATPVRAIVGDDPVEFAEAFLANYPQGSWISKERARLATSITKAVDEAAER</sequence>
<dbReference type="RefSeq" id="WP_344339569.1">
    <property type="nucleotide sequence ID" value="NZ_BAAAQT010000001.1"/>
</dbReference>
<dbReference type="Gene3D" id="1.10.1900.10">
    <property type="entry name" value="c-terminal domain of poly(a) binding protein"/>
    <property type="match status" value="1"/>
</dbReference>
<dbReference type="Proteomes" id="UP001501599">
    <property type="component" value="Unassembled WGS sequence"/>
</dbReference>
<keyword evidence="2" id="KW-1185">Reference proteome</keyword>